<evidence type="ECO:0000313" key="3">
    <source>
        <dbReference type="Proteomes" id="UP001323798"/>
    </source>
</evidence>
<organism evidence="2 3">
    <name type="scientific">Microbacterium rhizosphaerae</name>
    <dbReference type="NCBI Taxonomy" id="1678237"/>
    <lineage>
        <taxon>Bacteria</taxon>
        <taxon>Bacillati</taxon>
        <taxon>Actinomycetota</taxon>
        <taxon>Actinomycetes</taxon>
        <taxon>Micrococcales</taxon>
        <taxon>Microbacteriaceae</taxon>
        <taxon>Microbacterium</taxon>
    </lineage>
</organism>
<dbReference type="PANTHER" id="PTHR31435">
    <property type="entry name" value="PROTEIN NATD1"/>
    <property type="match status" value="1"/>
</dbReference>
<name>A0ABZ0SQA7_9MICO</name>
<accession>A0ABZ0SQA7</accession>
<sequence>MTAMDEITVTRNDEAHRYELRVGDTLAGFTEFIKDTRGRLVFPHTLIDPAFRGQGLAGIVVERAMEDVASRGETVVPRCPVVSKYLREYEVPGLIVEWPTES</sequence>
<dbReference type="InterPro" id="IPR016181">
    <property type="entry name" value="Acyl_CoA_acyltransferase"/>
</dbReference>
<reference evidence="2 3" key="1">
    <citation type="submission" date="2023-11" db="EMBL/GenBank/DDBJ databases">
        <title>Genome sequence of Microbacterium rhizosphaerae KACC 19337.</title>
        <authorList>
            <person name="Choi H."/>
            <person name="Kim S."/>
            <person name="Kim Y."/>
            <person name="Kwon S.-W."/>
            <person name="Heo J."/>
        </authorList>
    </citation>
    <scope>NUCLEOTIDE SEQUENCE [LARGE SCALE GENOMIC DNA]</scope>
    <source>
        <strain evidence="2 3">KACC 19337</strain>
    </source>
</reference>
<dbReference type="InterPro" id="IPR031165">
    <property type="entry name" value="GNAT_YJDJ"/>
</dbReference>
<proteinExistence type="predicted"/>
<dbReference type="EC" id="2.3.1.-" evidence="2"/>
<dbReference type="GO" id="GO:0016746">
    <property type="term" value="F:acyltransferase activity"/>
    <property type="evidence" value="ECO:0007669"/>
    <property type="project" value="UniProtKB-KW"/>
</dbReference>
<feature type="domain" description="N-acetyltransferase" evidence="1">
    <location>
        <begin position="10"/>
        <end position="97"/>
    </location>
</feature>
<dbReference type="SUPFAM" id="SSF55729">
    <property type="entry name" value="Acyl-CoA N-acyltransferases (Nat)"/>
    <property type="match status" value="1"/>
</dbReference>
<dbReference type="EMBL" id="CP139368">
    <property type="protein sequence ID" value="WPR89837.1"/>
    <property type="molecule type" value="Genomic_DNA"/>
</dbReference>
<gene>
    <name evidence="2" type="ORF">SM116_00705</name>
</gene>
<dbReference type="RefSeq" id="WP_320942551.1">
    <property type="nucleotide sequence ID" value="NZ_BAABEU010000003.1"/>
</dbReference>
<keyword evidence="2" id="KW-0808">Transferase</keyword>
<dbReference type="Gene3D" id="3.40.630.30">
    <property type="match status" value="1"/>
</dbReference>
<keyword evidence="3" id="KW-1185">Reference proteome</keyword>
<dbReference type="InterPro" id="IPR045057">
    <property type="entry name" value="Gcn5-rel_NAT"/>
</dbReference>
<keyword evidence="2" id="KW-0012">Acyltransferase</keyword>
<dbReference type="PROSITE" id="PS51729">
    <property type="entry name" value="GNAT_YJDJ"/>
    <property type="match status" value="1"/>
</dbReference>
<dbReference type="Proteomes" id="UP001323798">
    <property type="component" value="Chromosome"/>
</dbReference>
<evidence type="ECO:0000259" key="1">
    <source>
        <dbReference type="PROSITE" id="PS51729"/>
    </source>
</evidence>
<dbReference type="Pfam" id="PF14542">
    <property type="entry name" value="Acetyltransf_CG"/>
    <property type="match status" value="1"/>
</dbReference>
<evidence type="ECO:0000313" key="2">
    <source>
        <dbReference type="EMBL" id="WPR89837.1"/>
    </source>
</evidence>
<dbReference type="PANTHER" id="PTHR31435:SF10">
    <property type="entry name" value="BSR4717 PROTEIN"/>
    <property type="match status" value="1"/>
</dbReference>
<protein>
    <submittedName>
        <fullName evidence="2">GNAT family N-acetyltransferase</fullName>
        <ecNumber evidence="2">2.3.1.-</ecNumber>
    </submittedName>
</protein>